<evidence type="ECO:0000256" key="1">
    <source>
        <dbReference type="SAM" id="Coils"/>
    </source>
</evidence>
<gene>
    <name evidence="3" type="ORF">SBA1_1100019</name>
</gene>
<feature type="region of interest" description="Disordered" evidence="2">
    <location>
        <begin position="252"/>
        <end position="346"/>
    </location>
</feature>
<feature type="compositionally biased region" description="Low complexity" evidence="2">
    <location>
        <begin position="264"/>
        <end position="298"/>
    </location>
</feature>
<organism evidence="3 4">
    <name type="scientific">Candidatus Sulfotelmatobacter kueseliae</name>
    <dbReference type="NCBI Taxonomy" id="2042962"/>
    <lineage>
        <taxon>Bacteria</taxon>
        <taxon>Pseudomonadati</taxon>
        <taxon>Acidobacteriota</taxon>
        <taxon>Terriglobia</taxon>
        <taxon>Terriglobales</taxon>
        <taxon>Candidatus Korobacteraceae</taxon>
        <taxon>Candidatus Sulfotelmatobacter</taxon>
    </lineage>
</organism>
<feature type="compositionally biased region" description="Low complexity" evidence="2">
    <location>
        <begin position="317"/>
        <end position="332"/>
    </location>
</feature>
<proteinExistence type="predicted"/>
<dbReference type="EMBL" id="OMOD01000014">
    <property type="protein sequence ID" value="SPF32944.1"/>
    <property type="molecule type" value="Genomic_DNA"/>
</dbReference>
<evidence type="ECO:0008006" key="5">
    <source>
        <dbReference type="Google" id="ProtNLM"/>
    </source>
</evidence>
<reference evidence="4" key="1">
    <citation type="submission" date="2018-02" db="EMBL/GenBank/DDBJ databases">
        <authorList>
            <person name="Hausmann B."/>
        </authorList>
    </citation>
    <scope>NUCLEOTIDE SEQUENCE [LARGE SCALE GENOMIC DNA]</scope>
    <source>
        <strain evidence="4">Peat soil MAG SbA1</strain>
    </source>
</reference>
<sequence>MKLRSIGTTLAVTILAVATSRADFKYTQQSKVTGGTLVSVTKTLGVFSKNARQVTEPQLSTTMVHGNRLRTERPDGTVEIIDLDGKRFIHIDTAKKAYWVQTFEQFRQQVEQARERMKEEQAKAAAKHDNAQNVTMVPKFDVQATGQTTTVLNVPAKEMKMRMDMTFKSTDPQTEADLEKSNASTWMTADAWYGSIPGYEEVRQFYVKMAKELDWLPGSVGISNSQMTQASDEFRKNAIKMDGMPLVEYSSLGMSATGQGGQNAGAQGSSGQASTGQAPQQPDQGSQTSSSNNSPPTSAHDAITKGLGGLFGKKKQQQPSDSGSASGSSGTAGPPPPAPAPGSMMDMKIEVTSYSQDSLDASLFDVPTGYAEVQPPQGTSVH</sequence>
<evidence type="ECO:0000313" key="3">
    <source>
        <dbReference type="EMBL" id="SPF32944.1"/>
    </source>
</evidence>
<evidence type="ECO:0000313" key="4">
    <source>
        <dbReference type="Proteomes" id="UP000238701"/>
    </source>
</evidence>
<protein>
    <recommendedName>
        <fullName evidence="5">DUF4412 domain-containing protein</fullName>
    </recommendedName>
</protein>
<evidence type="ECO:0000256" key="2">
    <source>
        <dbReference type="SAM" id="MobiDB-lite"/>
    </source>
</evidence>
<dbReference type="Proteomes" id="UP000238701">
    <property type="component" value="Unassembled WGS sequence"/>
</dbReference>
<dbReference type="AlphaFoldDB" id="A0A2U3JZT0"/>
<accession>A0A2U3JZT0</accession>
<feature type="coiled-coil region" evidence="1">
    <location>
        <begin position="100"/>
        <end position="134"/>
    </location>
</feature>
<name>A0A2U3JZT0_9BACT</name>
<keyword evidence="1" id="KW-0175">Coiled coil</keyword>